<dbReference type="NCBIfam" id="TIGR00042">
    <property type="entry name" value="RdgB/HAM1 family non-canonical purine NTP pyrophosphatase"/>
    <property type="match status" value="1"/>
</dbReference>
<dbReference type="PANTHER" id="PTHR11067:SF9">
    <property type="entry name" value="INOSINE TRIPHOSPHATE PYROPHOSPHATASE"/>
    <property type="match status" value="1"/>
</dbReference>
<evidence type="ECO:0000256" key="10">
    <source>
        <dbReference type="HAMAP-Rule" id="MF_01405"/>
    </source>
</evidence>
<dbReference type="EC" id="3.6.1.66" evidence="10"/>
<feature type="binding site" evidence="10">
    <location>
        <begin position="181"/>
        <end position="182"/>
    </location>
    <ligand>
        <name>substrate</name>
    </ligand>
</feature>
<dbReference type="NCBIfam" id="NF011397">
    <property type="entry name" value="PRK14822.1"/>
    <property type="match status" value="1"/>
</dbReference>
<keyword evidence="7 10" id="KW-0546">Nucleotide metabolism</keyword>
<dbReference type="InterPro" id="IPR029001">
    <property type="entry name" value="ITPase-like_fam"/>
</dbReference>
<dbReference type="GO" id="GO:0036222">
    <property type="term" value="F:XTP diphosphatase activity"/>
    <property type="evidence" value="ECO:0007669"/>
    <property type="project" value="UniProtKB-UniRule"/>
</dbReference>
<protein>
    <recommendedName>
        <fullName evidence="10">dITP/XTP pyrophosphatase</fullName>
        <ecNumber evidence="10">3.6.1.66</ecNumber>
    </recommendedName>
    <alternativeName>
        <fullName evidence="10">Non-canonical purine NTP pyrophosphatase</fullName>
    </alternativeName>
    <alternativeName>
        <fullName evidence="10">Non-standard purine NTP pyrophosphatase</fullName>
    </alternativeName>
    <alternativeName>
        <fullName evidence="10">Nucleoside-triphosphate diphosphatase</fullName>
    </alternativeName>
    <alternativeName>
        <fullName evidence="10">Nucleoside-triphosphate pyrophosphatase</fullName>
        <shortName evidence="10">NTPase</shortName>
    </alternativeName>
</protein>
<feature type="binding site" evidence="10">
    <location>
        <position position="70"/>
    </location>
    <ligand>
        <name>Mg(2+)</name>
        <dbReference type="ChEBI" id="CHEBI:18420"/>
    </ligand>
</feature>
<keyword evidence="5 10" id="KW-0378">Hydrolase</keyword>
<evidence type="ECO:0000256" key="11">
    <source>
        <dbReference type="RuleBase" id="RU003781"/>
    </source>
</evidence>
<dbReference type="GO" id="GO:0035870">
    <property type="term" value="F:dITP diphosphatase activity"/>
    <property type="evidence" value="ECO:0007669"/>
    <property type="project" value="UniProtKB-UniRule"/>
</dbReference>
<organism evidence="12 13">
    <name type="scientific">Lucifera butyrica</name>
    <dbReference type="NCBI Taxonomy" id="1351585"/>
    <lineage>
        <taxon>Bacteria</taxon>
        <taxon>Bacillati</taxon>
        <taxon>Bacillota</taxon>
        <taxon>Negativicutes</taxon>
        <taxon>Veillonellales</taxon>
        <taxon>Veillonellaceae</taxon>
        <taxon>Lucifera</taxon>
    </lineage>
</organism>
<gene>
    <name evidence="12" type="ORF">LUCI_1745</name>
</gene>
<dbReference type="GO" id="GO:0000166">
    <property type="term" value="F:nucleotide binding"/>
    <property type="evidence" value="ECO:0007669"/>
    <property type="project" value="UniProtKB-KW"/>
</dbReference>
<sequence>MQELVVASQNKGKVAEIQAVFAHLPFTVLSLAACGIIKEPAETGMTFMENAVLKAHYYAAKTGKACLADDSGLEVDILGGEPGVYSARFAGEDADDAKNNQKLLARLEGVPREKRSGRFRCALAFVDPDGTLITAEGACEGIILPEPRGKNGFGYDPLFFLPAFQASMAELTMEEKNAVSHRGQALKNMAVKLAGYRQ</sequence>
<feature type="active site" description="Proton acceptor" evidence="10">
    <location>
        <position position="70"/>
    </location>
</feature>
<dbReference type="RefSeq" id="WP_122627459.1">
    <property type="nucleotide sequence ID" value="NZ_UPPP01000064.1"/>
</dbReference>
<dbReference type="GO" id="GO:0017111">
    <property type="term" value="F:ribonucleoside triphosphate phosphatase activity"/>
    <property type="evidence" value="ECO:0007669"/>
    <property type="project" value="InterPro"/>
</dbReference>
<evidence type="ECO:0000256" key="3">
    <source>
        <dbReference type="ARBA" id="ARBA00022723"/>
    </source>
</evidence>
<evidence type="ECO:0000256" key="1">
    <source>
        <dbReference type="ARBA" id="ARBA00008023"/>
    </source>
</evidence>
<dbReference type="EMBL" id="UPPP01000064">
    <property type="protein sequence ID" value="VBB06512.1"/>
    <property type="molecule type" value="Genomic_DNA"/>
</dbReference>
<evidence type="ECO:0000256" key="7">
    <source>
        <dbReference type="ARBA" id="ARBA00023080"/>
    </source>
</evidence>
<keyword evidence="4 10" id="KW-0547">Nucleotide-binding</keyword>
<dbReference type="FunFam" id="3.90.950.10:FF:000001">
    <property type="entry name" value="dITP/XTP pyrophosphatase"/>
    <property type="match status" value="1"/>
</dbReference>
<comment type="subunit">
    <text evidence="2 10">Homodimer.</text>
</comment>
<evidence type="ECO:0000256" key="8">
    <source>
        <dbReference type="ARBA" id="ARBA00051875"/>
    </source>
</evidence>
<comment type="similarity">
    <text evidence="1 10 11">Belongs to the HAM1 NTPase family.</text>
</comment>
<dbReference type="OrthoDB" id="9807456at2"/>
<dbReference type="GO" id="GO:0046872">
    <property type="term" value="F:metal ion binding"/>
    <property type="evidence" value="ECO:0007669"/>
    <property type="project" value="UniProtKB-KW"/>
</dbReference>
<evidence type="ECO:0000256" key="9">
    <source>
        <dbReference type="ARBA" id="ARBA00052017"/>
    </source>
</evidence>
<comment type="catalytic activity">
    <reaction evidence="8 10">
        <text>dITP + H2O = dIMP + diphosphate + H(+)</text>
        <dbReference type="Rhea" id="RHEA:28342"/>
        <dbReference type="ChEBI" id="CHEBI:15377"/>
        <dbReference type="ChEBI" id="CHEBI:15378"/>
        <dbReference type="ChEBI" id="CHEBI:33019"/>
        <dbReference type="ChEBI" id="CHEBI:61194"/>
        <dbReference type="ChEBI" id="CHEBI:61382"/>
        <dbReference type="EC" id="3.6.1.66"/>
    </reaction>
</comment>
<dbReference type="GO" id="GO:0009146">
    <property type="term" value="P:purine nucleoside triphosphate catabolic process"/>
    <property type="evidence" value="ECO:0007669"/>
    <property type="project" value="UniProtKB-UniRule"/>
</dbReference>
<dbReference type="GO" id="GO:0005829">
    <property type="term" value="C:cytosol"/>
    <property type="evidence" value="ECO:0007669"/>
    <property type="project" value="TreeGrafter"/>
</dbReference>
<keyword evidence="13" id="KW-1185">Reference proteome</keyword>
<dbReference type="InterPro" id="IPR020922">
    <property type="entry name" value="dITP/XTP_pyrophosphatase"/>
</dbReference>
<evidence type="ECO:0000256" key="5">
    <source>
        <dbReference type="ARBA" id="ARBA00022801"/>
    </source>
</evidence>
<comment type="caution">
    <text evidence="10">Lacks conserved residue(s) required for the propagation of feature annotation.</text>
</comment>
<feature type="binding site" evidence="10">
    <location>
        <begin position="8"/>
        <end position="13"/>
    </location>
    <ligand>
        <name>substrate</name>
    </ligand>
</feature>
<comment type="cofactor">
    <cofactor evidence="10">
        <name>Mg(2+)</name>
        <dbReference type="ChEBI" id="CHEBI:18420"/>
    </cofactor>
    <text evidence="10">Binds 1 Mg(2+) ion per subunit.</text>
</comment>
<evidence type="ECO:0000256" key="2">
    <source>
        <dbReference type="ARBA" id="ARBA00011738"/>
    </source>
</evidence>
<dbReference type="InterPro" id="IPR002637">
    <property type="entry name" value="RdgB/HAM1"/>
</dbReference>
<dbReference type="Pfam" id="PF01725">
    <property type="entry name" value="Ham1p_like"/>
    <property type="match status" value="1"/>
</dbReference>
<dbReference type="HAMAP" id="MF_01405">
    <property type="entry name" value="Non_canon_purine_NTPase"/>
    <property type="match status" value="1"/>
</dbReference>
<feature type="binding site" evidence="10">
    <location>
        <position position="71"/>
    </location>
    <ligand>
        <name>substrate</name>
    </ligand>
</feature>
<dbReference type="GO" id="GO:0009117">
    <property type="term" value="P:nucleotide metabolic process"/>
    <property type="evidence" value="ECO:0007669"/>
    <property type="project" value="UniProtKB-KW"/>
</dbReference>
<keyword evidence="3 10" id="KW-0479">Metal-binding</keyword>
<dbReference type="SUPFAM" id="SSF52972">
    <property type="entry name" value="ITPase-like"/>
    <property type="match status" value="1"/>
</dbReference>
<comment type="catalytic activity">
    <reaction evidence="10">
        <text>ITP + H2O = IMP + diphosphate + H(+)</text>
        <dbReference type="Rhea" id="RHEA:29399"/>
        <dbReference type="ChEBI" id="CHEBI:15377"/>
        <dbReference type="ChEBI" id="CHEBI:15378"/>
        <dbReference type="ChEBI" id="CHEBI:33019"/>
        <dbReference type="ChEBI" id="CHEBI:58053"/>
        <dbReference type="ChEBI" id="CHEBI:61402"/>
        <dbReference type="EC" id="3.6.1.66"/>
    </reaction>
</comment>
<dbReference type="Proteomes" id="UP000277811">
    <property type="component" value="Unassembled WGS sequence"/>
</dbReference>
<feature type="binding site" evidence="10">
    <location>
        <position position="176"/>
    </location>
    <ligand>
        <name>substrate</name>
    </ligand>
</feature>
<evidence type="ECO:0000313" key="13">
    <source>
        <dbReference type="Proteomes" id="UP000277811"/>
    </source>
</evidence>
<evidence type="ECO:0000256" key="4">
    <source>
        <dbReference type="ARBA" id="ARBA00022741"/>
    </source>
</evidence>
<dbReference type="PANTHER" id="PTHR11067">
    <property type="entry name" value="INOSINE TRIPHOSPHATE PYROPHOSPHATASE/HAM1 PROTEIN"/>
    <property type="match status" value="1"/>
</dbReference>
<comment type="function">
    <text evidence="10">Pyrophosphatase that catalyzes the hydrolysis of nucleoside triphosphates to their monophosphate derivatives, with a high preference for the non-canonical purine nucleotides XTP (xanthosine triphosphate), dITP (deoxyinosine triphosphate) and ITP. Seems to function as a house-cleaning enzyme that removes non-canonical purine nucleotides from the nucleotide pool, thus preventing their incorporation into DNA/RNA and avoiding chromosomal lesions.</text>
</comment>
<keyword evidence="6 10" id="KW-0460">Magnesium</keyword>
<dbReference type="CDD" id="cd00515">
    <property type="entry name" value="HAM1"/>
    <property type="match status" value="1"/>
</dbReference>
<dbReference type="AlphaFoldDB" id="A0A498R8A9"/>
<comment type="catalytic activity">
    <reaction evidence="9 10">
        <text>XTP + H2O = XMP + diphosphate + H(+)</text>
        <dbReference type="Rhea" id="RHEA:28610"/>
        <dbReference type="ChEBI" id="CHEBI:15377"/>
        <dbReference type="ChEBI" id="CHEBI:15378"/>
        <dbReference type="ChEBI" id="CHEBI:33019"/>
        <dbReference type="ChEBI" id="CHEBI:57464"/>
        <dbReference type="ChEBI" id="CHEBI:61314"/>
        <dbReference type="EC" id="3.6.1.66"/>
    </reaction>
</comment>
<reference evidence="12 13" key="1">
    <citation type="submission" date="2018-06" db="EMBL/GenBank/DDBJ databases">
        <authorList>
            <person name="Strepis N."/>
        </authorList>
    </citation>
    <scope>NUCLEOTIDE SEQUENCE [LARGE SCALE GENOMIC DNA]</scope>
    <source>
        <strain evidence="12">LUCI</strain>
    </source>
</reference>
<accession>A0A498R8A9</accession>
<dbReference type="Gene3D" id="3.90.950.10">
    <property type="match status" value="1"/>
</dbReference>
<evidence type="ECO:0000256" key="6">
    <source>
        <dbReference type="ARBA" id="ARBA00022842"/>
    </source>
</evidence>
<name>A0A498R8A9_9FIRM</name>
<evidence type="ECO:0000313" key="12">
    <source>
        <dbReference type="EMBL" id="VBB06512.1"/>
    </source>
</evidence>
<dbReference type="GO" id="GO:0036220">
    <property type="term" value="F:ITP diphosphatase activity"/>
    <property type="evidence" value="ECO:0007669"/>
    <property type="project" value="UniProtKB-UniRule"/>
</dbReference>
<feature type="binding site" evidence="10">
    <location>
        <begin position="153"/>
        <end position="156"/>
    </location>
    <ligand>
        <name>substrate</name>
    </ligand>
</feature>
<proteinExistence type="inferred from homology"/>